<protein>
    <submittedName>
        <fullName evidence="7">Patatin-like phospholipase family protein</fullName>
    </submittedName>
</protein>
<dbReference type="CDD" id="cd07209">
    <property type="entry name" value="Pat_hypo_Ecoli_Z1214_like"/>
    <property type="match status" value="1"/>
</dbReference>
<evidence type="ECO:0000256" key="3">
    <source>
        <dbReference type="ARBA" id="ARBA00023098"/>
    </source>
</evidence>
<dbReference type="SUPFAM" id="SSF52151">
    <property type="entry name" value="FabD/lysophospholipase-like"/>
    <property type="match status" value="1"/>
</dbReference>
<feature type="active site" description="Nucleophile" evidence="4">
    <location>
        <position position="46"/>
    </location>
</feature>
<evidence type="ECO:0000256" key="1">
    <source>
        <dbReference type="ARBA" id="ARBA00022801"/>
    </source>
</evidence>
<feature type="short sequence motif" description="GXSXG" evidence="4">
    <location>
        <begin position="44"/>
        <end position="48"/>
    </location>
</feature>
<proteinExistence type="predicted"/>
<evidence type="ECO:0000256" key="4">
    <source>
        <dbReference type="PROSITE-ProRule" id="PRU01161"/>
    </source>
</evidence>
<comment type="caution">
    <text evidence="4">Lacks conserved residue(s) required for the propagation of feature annotation.</text>
</comment>
<dbReference type="Proteomes" id="UP001564626">
    <property type="component" value="Unassembled WGS sequence"/>
</dbReference>
<dbReference type="PANTHER" id="PTHR14226:SF57">
    <property type="entry name" value="BLR7027 PROTEIN"/>
    <property type="match status" value="1"/>
</dbReference>
<feature type="active site" description="Proton acceptor" evidence="4">
    <location>
        <position position="170"/>
    </location>
</feature>
<evidence type="ECO:0000259" key="6">
    <source>
        <dbReference type="PROSITE" id="PS51635"/>
    </source>
</evidence>
<dbReference type="Gene3D" id="3.40.1090.10">
    <property type="entry name" value="Cytosolic phospholipase A2 catalytic domain"/>
    <property type="match status" value="2"/>
</dbReference>
<keyword evidence="1 4" id="KW-0378">Hydrolase</keyword>
<sequence>MSNRKDHGMRTAWVLPGGSTFGAIQAGLVGALFEAGIEPDVLVGTSVGSLNAAWLAGDPSHDGAASLRSVWLSMRRNHVFPIQPSRILAGKLGLSNHVMSNHGLAKWLHGKLPFRRLDEARVPLTVATTDLDTGDPVYFDSGPALPPLVASCSIPGMFPPVRIGQRWLVDGGPAAFMPVSRAVEQGAERVFVLPCGGTEPFEAPKPRRGIGAIATWPTPATPPRSVGGVNGAALGAAMAATARLDLQLNAQRCELYVLPAPSVIGLSPYTFEHAAALIDASSEIARAWLPGARPVPTGPVDIGGRPDPSGEFGVEAAAR</sequence>
<dbReference type="EMBL" id="JBGEHV010000011">
    <property type="protein sequence ID" value="MEY8039418.1"/>
    <property type="molecule type" value="Genomic_DNA"/>
</dbReference>
<feature type="short sequence motif" description="DGA/G" evidence="4">
    <location>
        <begin position="170"/>
        <end position="172"/>
    </location>
</feature>
<dbReference type="InterPro" id="IPR050301">
    <property type="entry name" value="NTE"/>
</dbReference>
<evidence type="ECO:0000313" key="7">
    <source>
        <dbReference type="EMBL" id="MEY8039418.1"/>
    </source>
</evidence>
<organism evidence="7 8">
    <name type="scientific">Saccharopolyspora cebuensis</name>
    <dbReference type="NCBI Taxonomy" id="418759"/>
    <lineage>
        <taxon>Bacteria</taxon>
        <taxon>Bacillati</taxon>
        <taxon>Actinomycetota</taxon>
        <taxon>Actinomycetes</taxon>
        <taxon>Pseudonocardiales</taxon>
        <taxon>Pseudonocardiaceae</taxon>
        <taxon>Saccharopolyspora</taxon>
    </lineage>
</organism>
<evidence type="ECO:0000313" key="8">
    <source>
        <dbReference type="Proteomes" id="UP001564626"/>
    </source>
</evidence>
<feature type="region of interest" description="Disordered" evidence="5">
    <location>
        <begin position="298"/>
        <end position="319"/>
    </location>
</feature>
<comment type="caution">
    <text evidence="7">The sequence shown here is derived from an EMBL/GenBank/DDBJ whole genome shotgun (WGS) entry which is preliminary data.</text>
</comment>
<evidence type="ECO:0000256" key="5">
    <source>
        <dbReference type="SAM" id="MobiDB-lite"/>
    </source>
</evidence>
<dbReference type="PANTHER" id="PTHR14226">
    <property type="entry name" value="NEUROPATHY TARGET ESTERASE/SWISS CHEESE D.MELANOGASTER"/>
    <property type="match status" value="1"/>
</dbReference>
<keyword evidence="8" id="KW-1185">Reference proteome</keyword>
<dbReference type="Pfam" id="PF01734">
    <property type="entry name" value="Patatin"/>
    <property type="match status" value="1"/>
</dbReference>
<dbReference type="InterPro" id="IPR002641">
    <property type="entry name" value="PNPLA_dom"/>
</dbReference>
<keyword evidence="2 4" id="KW-0442">Lipid degradation</keyword>
<evidence type="ECO:0000256" key="2">
    <source>
        <dbReference type="ARBA" id="ARBA00022963"/>
    </source>
</evidence>
<gene>
    <name evidence="7" type="ORF">AB8O55_08410</name>
</gene>
<dbReference type="InterPro" id="IPR016035">
    <property type="entry name" value="Acyl_Trfase/lysoPLipase"/>
</dbReference>
<reference evidence="7 8" key="1">
    <citation type="submission" date="2024-08" db="EMBL/GenBank/DDBJ databases">
        <title>Genome mining of Saccharopolyspora cebuensis PGLac3 from Nigerian medicinal plant.</title>
        <authorList>
            <person name="Ezeobiora C.E."/>
            <person name="Igbokwe N.H."/>
            <person name="Amin D.H."/>
            <person name="Mendie U.E."/>
        </authorList>
    </citation>
    <scope>NUCLEOTIDE SEQUENCE [LARGE SCALE GENOMIC DNA]</scope>
    <source>
        <strain evidence="7 8">PGLac3</strain>
    </source>
</reference>
<dbReference type="RefSeq" id="WP_345367596.1">
    <property type="nucleotide sequence ID" value="NZ_BAABII010000019.1"/>
</dbReference>
<dbReference type="PROSITE" id="PS51635">
    <property type="entry name" value="PNPLA"/>
    <property type="match status" value="1"/>
</dbReference>
<feature type="domain" description="PNPLA" evidence="6">
    <location>
        <begin position="13"/>
        <end position="183"/>
    </location>
</feature>
<name>A0ABV4CEG0_9PSEU</name>
<accession>A0ABV4CEG0</accession>
<keyword evidence="3 4" id="KW-0443">Lipid metabolism</keyword>